<proteinExistence type="predicted"/>
<dbReference type="AlphaFoldDB" id="A0A6B2M2G0"/>
<dbReference type="Pfam" id="PF16798">
    <property type="entry name" value="DUF5069"/>
    <property type="match status" value="1"/>
</dbReference>
<accession>A0A6B2M2G0</accession>
<evidence type="ECO:0000313" key="3">
    <source>
        <dbReference type="Proteomes" id="UP000478417"/>
    </source>
</evidence>
<organism evidence="2 3">
    <name type="scientific">Oceanipulchritudo coccoides</name>
    <dbReference type="NCBI Taxonomy" id="2706888"/>
    <lineage>
        <taxon>Bacteria</taxon>
        <taxon>Pseudomonadati</taxon>
        <taxon>Verrucomicrobiota</taxon>
        <taxon>Opitutia</taxon>
        <taxon>Puniceicoccales</taxon>
        <taxon>Oceanipulchritudinaceae</taxon>
        <taxon>Oceanipulchritudo</taxon>
    </lineage>
</organism>
<evidence type="ECO:0000259" key="1">
    <source>
        <dbReference type="Pfam" id="PF16798"/>
    </source>
</evidence>
<dbReference type="Proteomes" id="UP000478417">
    <property type="component" value="Unassembled WGS sequence"/>
</dbReference>
<sequence>MSNEDLGPTGAICRDLPSAYLPHAATGLLHLPRFVAKIRKDLKGELPASYQRNFCRGFDRFLCLHLGVDPEAVVGIVKEAGDDDAELDRRLLELFPADVRAAKWNRELVQKGMSEMGREALQQAKEKMGAGDREDLISFADMIDFDEGRIS</sequence>
<dbReference type="InterPro" id="IPR031849">
    <property type="entry name" value="DUF5069"/>
</dbReference>
<keyword evidence="3" id="KW-1185">Reference proteome</keyword>
<dbReference type="EMBL" id="JAAGNX010000002">
    <property type="protein sequence ID" value="NDV62566.1"/>
    <property type="molecule type" value="Genomic_DNA"/>
</dbReference>
<protein>
    <submittedName>
        <fullName evidence="2">DUF5069 domain-containing protein</fullName>
    </submittedName>
</protein>
<comment type="caution">
    <text evidence="2">The sequence shown here is derived from an EMBL/GenBank/DDBJ whole genome shotgun (WGS) entry which is preliminary data.</text>
</comment>
<evidence type="ECO:0000313" key="2">
    <source>
        <dbReference type="EMBL" id="NDV62566.1"/>
    </source>
</evidence>
<name>A0A6B2M2G0_9BACT</name>
<reference evidence="2 3" key="1">
    <citation type="submission" date="2020-02" db="EMBL/GenBank/DDBJ databases">
        <title>Albibacoteraceae fam. nov., the first described family within the subdivision 4 Verrucomicrobia.</title>
        <authorList>
            <person name="Xi F."/>
        </authorList>
    </citation>
    <scope>NUCLEOTIDE SEQUENCE [LARGE SCALE GENOMIC DNA]</scope>
    <source>
        <strain evidence="2 3">CK1056</strain>
    </source>
</reference>
<gene>
    <name evidence="2" type="ORF">G0Q06_08895</name>
</gene>
<feature type="domain" description="DUF5069" evidence="1">
    <location>
        <begin position="26"/>
        <end position="149"/>
    </location>
</feature>
<dbReference type="RefSeq" id="WP_163964647.1">
    <property type="nucleotide sequence ID" value="NZ_JAAGNX010000002.1"/>
</dbReference>